<accession>A0A418VEX5</accession>
<gene>
    <name evidence="1" type="ORF">D3875_03590</name>
</gene>
<reference evidence="1 2" key="1">
    <citation type="submission" date="2018-09" db="EMBL/GenBank/DDBJ databases">
        <authorList>
            <person name="Zhu H."/>
        </authorList>
    </citation>
    <scope>NUCLEOTIDE SEQUENCE [LARGE SCALE GENOMIC DNA]</scope>
    <source>
        <strain evidence="1 2">K2S05-167</strain>
    </source>
</reference>
<organism evidence="1 2">
    <name type="scientific">Deinococcus cavernae</name>
    <dbReference type="NCBI Taxonomy" id="2320857"/>
    <lineage>
        <taxon>Bacteria</taxon>
        <taxon>Thermotogati</taxon>
        <taxon>Deinococcota</taxon>
        <taxon>Deinococci</taxon>
        <taxon>Deinococcales</taxon>
        <taxon>Deinococcaceae</taxon>
        <taxon>Deinococcus</taxon>
    </lineage>
</organism>
<evidence type="ECO:0000313" key="1">
    <source>
        <dbReference type="EMBL" id="RJF74664.1"/>
    </source>
</evidence>
<evidence type="ECO:0000313" key="2">
    <source>
        <dbReference type="Proteomes" id="UP000286287"/>
    </source>
</evidence>
<protein>
    <submittedName>
        <fullName evidence="1">Uncharacterized protein</fullName>
    </submittedName>
</protein>
<dbReference type="Proteomes" id="UP000286287">
    <property type="component" value="Unassembled WGS sequence"/>
</dbReference>
<comment type="caution">
    <text evidence="1">The sequence shown here is derived from an EMBL/GenBank/DDBJ whole genome shotgun (WGS) entry which is preliminary data.</text>
</comment>
<sequence>MTDDGVLDFGQAHWDTGAIRCGCGRTVQLVDDWRGTRCACGCEYSSTGQQLRANWREFCRETGEPTDEDFLG</sequence>
<dbReference type="AlphaFoldDB" id="A0A418VEX5"/>
<dbReference type="OrthoDB" id="73523at2"/>
<dbReference type="EMBL" id="QYUJ01000009">
    <property type="protein sequence ID" value="RJF74664.1"/>
    <property type="molecule type" value="Genomic_DNA"/>
</dbReference>
<name>A0A418VEX5_9DEIO</name>
<proteinExistence type="predicted"/>
<keyword evidence="2" id="KW-1185">Reference proteome</keyword>